<feature type="region of interest" description="Disordered" evidence="1">
    <location>
        <begin position="161"/>
        <end position="208"/>
    </location>
</feature>
<dbReference type="PANTHER" id="PTHR42085">
    <property type="entry name" value="F-BOX DOMAIN-CONTAINING PROTEIN"/>
    <property type="match status" value="1"/>
</dbReference>
<evidence type="ECO:0000313" key="2">
    <source>
        <dbReference type="EMBL" id="OAQ64288.1"/>
    </source>
</evidence>
<keyword evidence="3" id="KW-1185">Reference proteome</keyword>
<gene>
    <name evidence="2" type="ORF">VFPPC_05578</name>
</gene>
<feature type="region of interest" description="Disordered" evidence="1">
    <location>
        <begin position="1"/>
        <end position="48"/>
    </location>
</feature>
<evidence type="ECO:0000313" key="3">
    <source>
        <dbReference type="Proteomes" id="UP000078397"/>
    </source>
</evidence>
<dbReference type="KEGG" id="pchm:VFPPC_05578"/>
<dbReference type="PANTHER" id="PTHR42085:SF1">
    <property type="entry name" value="F-BOX DOMAIN-CONTAINING PROTEIN"/>
    <property type="match status" value="1"/>
</dbReference>
<organism evidence="2 3">
    <name type="scientific">Pochonia chlamydosporia 170</name>
    <dbReference type="NCBI Taxonomy" id="1380566"/>
    <lineage>
        <taxon>Eukaryota</taxon>
        <taxon>Fungi</taxon>
        <taxon>Dikarya</taxon>
        <taxon>Ascomycota</taxon>
        <taxon>Pezizomycotina</taxon>
        <taxon>Sordariomycetes</taxon>
        <taxon>Hypocreomycetidae</taxon>
        <taxon>Hypocreales</taxon>
        <taxon>Clavicipitaceae</taxon>
        <taxon>Pochonia</taxon>
    </lineage>
</organism>
<accession>A0A179FG17</accession>
<dbReference type="InterPro" id="IPR038883">
    <property type="entry name" value="AN11006-like"/>
</dbReference>
<dbReference type="Proteomes" id="UP000078397">
    <property type="component" value="Unassembled WGS sequence"/>
</dbReference>
<sequence>MAPFPNIPDPFDDDSSGDEKPQQADDEATVSQSIHTAPRASSIAERNNLGNRQRVDLIRSSTRRPPASLLHRFPTEIRLAIYKHLLVTKKEIQVHSGWEQVYRRQQLSIPTSILRTCRGIYNEAIGVLYGRNKFLYKLRDHVPRVTDVDQVAQIDDYDTALPSNTFIQGDSEDYDEEDEEDGDSDWEEETSVSSRHQPRSTRRRTARRAVAEPDINVKKHLHLFRRITIEAEQNRYLKATKLLMASAIATFEYKHKQGTPDHALSAHLQMLTVRMHPRWEPTEDTNNEAGGEYTFVDFFHKQSPVIRAIRGLDFQFLRVELMGCRRGDEEVKGRTFQMDFRCSRPNNGKNGNMASVWANDVVMQIGRRCRAAKAANALDSLDERFAETCKEYLKKADWSWDGVYHDDGESEDDLNLDDVDISF</sequence>
<name>A0A179FG17_METCM</name>
<proteinExistence type="predicted"/>
<dbReference type="EMBL" id="LSBJ02000005">
    <property type="protein sequence ID" value="OAQ64288.1"/>
    <property type="molecule type" value="Genomic_DNA"/>
</dbReference>
<dbReference type="GeneID" id="28848741"/>
<dbReference type="AlphaFoldDB" id="A0A179FG17"/>
<evidence type="ECO:0000256" key="1">
    <source>
        <dbReference type="SAM" id="MobiDB-lite"/>
    </source>
</evidence>
<protein>
    <submittedName>
        <fullName evidence="2">Uncharacterized protein</fullName>
    </submittedName>
</protein>
<dbReference type="STRING" id="1380566.A0A179FG17"/>
<comment type="caution">
    <text evidence="2">The sequence shown here is derived from an EMBL/GenBank/DDBJ whole genome shotgun (WGS) entry which is preliminary data.</text>
</comment>
<dbReference type="OrthoDB" id="5413827at2759"/>
<feature type="compositionally biased region" description="Basic residues" evidence="1">
    <location>
        <begin position="196"/>
        <end position="207"/>
    </location>
</feature>
<reference evidence="2 3" key="1">
    <citation type="journal article" date="2016" name="PLoS Pathog.">
        <title>Biosynthesis of antibiotic leucinostatins in bio-control fungus Purpureocillium lilacinum and their inhibition on phytophthora revealed by genome mining.</title>
        <authorList>
            <person name="Wang G."/>
            <person name="Liu Z."/>
            <person name="Lin R."/>
            <person name="Li E."/>
            <person name="Mao Z."/>
            <person name="Ling J."/>
            <person name="Yang Y."/>
            <person name="Yin W.B."/>
            <person name="Xie B."/>
        </authorList>
    </citation>
    <scope>NUCLEOTIDE SEQUENCE [LARGE SCALE GENOMIC DNA]</scope>
    <source>
        <strain evidence="2">170</strain>
    </source>
</reference>
<feature type="compositionally biased region" description="Acidic residues" evidence="1">
    <location>
        <begin position="170"/>
        <end position="190"/>
    </location>
</feature>
<dbReference type="RefSeq" id="XP_018141602.1">
    <property type="nucleotide sequence ID" value="XM_018284747.1"/>
</dbReference>